<feature type="region of interest" description="Disordered" evidence="1">
    <location>
        <begin position="175"/>
        <end position="274"/>
    </location>
</feature>
<reference evidence="2" key="2">
    <citation type="journal article" date="2023" name="Proc. Natl. Acad. Sci. U.S.A.">
        <title>A global phylogenomic analysis of the shiitake genus Lentinula.</title>
        <authorList>
            <person name="Sierra-Patev S."/>
            <person name="Min B."/>
            <person name="Naranjo-Ortiz M."/>
            <person name="Looney B."/>
            <person name="Konkel Z."/>
            <person name="Slot J.C."/>
            <person name="Sakamoto Y."/>
            <person name="Steenwyk J.L."/>
            <person name="Rokas A."/>
            <person name="Carro J."/>
            <person name="Camarero S."/>
            <person name="Ferreira P."/>
            <person name="Molpeceres G."/>
            <person name="Ruiz-Duenas F.J."/>
            <person name="Serrano A."/>
            <person name="Henrissat B."/>
            <person name="Drula E."/>
            <person name="Hughes K.W."/>
            <person name="Mata J.L."/>
            <person name="Ishikawa N.K."/>
            <person name="Vargas-Isla R."/>
            <person name="Ushijima S."/>
            <person name="Smith C.A."/>
            <person name="Donoghue J."/>
            <person name="Ahrendt S."/>
            <person name="Andreopoulos W."/>
            <person name="He G."/>
            <person name="LaButti K."/>
            <person name="Lipzen A."/>
            <person name="Ng V."/>
            <person name="Riley R."/>
            <person name="Sandor L."/>
            <person name="Barry K."/>
            <person name="Martinez A.T."/>
            <person name="Xiao Y."/>
            <person name="Gibbons J.G."/>
            <person name="Terashima K."/>
            <person name="Grigoriev I.V."/>
            <person name="Hibbett D."/>
        </authorList>
    </citation>
    <scope>NUCLEOTIDE SEQUENCE</scope>
    <source>
        <strain evidence="2">ET3784</strain>
    </source>
</reference>
<proteinExistence type="predicted"/>
<dbReference type="EMBL" id="JANVFO010000002">
    <property type="protein sequence ID" value="KAJ3737245.1"/>
    <property type="molecule type" value="Genomic_DNA"/>
</dbReference>
<feature type="region of interest" description="Disordered" evidence="1">
    <location>
        <begin position="92"/>
        <end position="126"/>
    </location>
</feature>
<comment type="caution">
    <text evidence="2">The sequence shown here is derived from an EMBL/GenBank/DDBJ whole genome shotgun (WGS) entry which is preliminary data.</text>
</comment>
<dbReference type="Gene3D" id="3.60.130.30">
    <property type="match status" value="1"/>
</dbReference>
<feature type="compositionally biased region" description="Gly residues" evidence="1">
    <location>
        <begin position="101"/>
        <end position="111"/>
    </location>
</feature>
<evidence type="ECO:0000256" key="1">
    <source>
        <dbReference type="SAM" id="MobiDB-lite"/>
    </source>
</evidence>
<gene>
    <name evidence="2" type="ORF">DFJ43DRAFT_1149062</name>
</gene>
<reference evidence="2" key="1">
    <citation type="submission" date="2022-08" db="EMBL/GenBank/DDBJ databases">
        <authorList>
            <consortium name="DOE Joint Genome Institute"/>
            <person name="Min B."/>
            <person name="Sierra-Patev S."/>
            <person name="Naranjo-Ortiz M."/>
            <person name="Looney B."/>
            <person name="Konkel Z."/>
            <person name="Slot J.C."/>
            <person name="Sakamoto Y."/>
            <person name="Steenwyk J.L."/>
            <person name="Rokas A."/>
            <person name="Carro J."/>
            <person name="Camarero S."/>
            <person name="Ferreira P."/>
            <person name="Molpeceres G."/>
            <person name="Ruiz-duenas F.J."/>
            <person name="Serrano A."/>
            <person name="Henrissat B."/>
            <person name="Drula E."/>
            <person name="Hughes K.W."/>
            <person name="Mata J.L."/>
            <person name="Ishikawa N.K."/>
            <person name="Vargas-Isla R."/>
            <person name="Ushijima S."/>
            <person name="Smith C.A."/>
            <person name="Ahrendt S."/>
            <person name="Andreopoulos W."/>
            <person name="He G."/>
            <person name="LaButti K."/>
            <person name="Lipzen A."/>
            <person name="Ng V."/>
            <person name="Riley R."/>
            <person name="Sandor L."/>
            <person name="Barry K."/>
            <person name="Martinez A.T."/>
            <person name="Xiao Y."/>
            <person name="Gibbons J.G."/>
            <person name="Terashima K."/>
            <person name="Hibbett D.S."/>
            <person name="Grigoriev I.V."/>
        </authorList>
    </citation>
    <scope>NUCLEOTIDE SEQUENCE</scope>
    <source>
        <strain evidence="2">ET3784</strain>
    </source>
</reference>
<evidence type="ECO:0000313" key="3">
    <source>
        <dbReference type="Proteomes" id="UP001176059"/>
    </source>
</evidence>
<accession>A0AA38JVS2</accession>
<name>A0AA38JVS2_9AGAR</name>
<dbReference type="AlphaFoldDB" id="A0AA38JVS2"/>
<sequence>MSSTIPSSHLLSDTQAAFIINFFSQNPHLLPSQHQNLPSLLNSQRVQMGALPASPSDTAQSDLEISPTEYSARLRDLERREREVSRREDWLKSHYRADTSPGGGSGGGNGEEGNAHIMDRSPSPSLSGGYHVGFDALDIGDGGFDDEWFQAQAEDFDQDVIDSSVNAWLAAQVDDANPSLQNTKRVHESEPEDDQPGARAGQAHPGVAHAGDCSRNGRSVTSHKRRKAANHAGMDRQAPEVENDENMESEHEGDRLEDEGSSRQWVVSSAPWEPSQKVQNNAQALLVEIGMGEETWINSAECDAWVQDLADAVTVRHWDDEDSLIQQNLVNLTQRLKRAESVGRGVALVRMINELMFAAKIASILHYAELHQERMGQSQRRSSVLPILTDLMRKQDLALSSLIGWYSAGSRWARLAAGGTVYLLMLIARKSGLDGKIRGRTVNSLDIISLSNMLRAPSTPVIEQIVQLQIVPLIVKLAKTIPFKLPTLFNVSVRDVFDIPEVLDCRDLHNSDIYFDRFFQRHTIALPRVADIWNLLLNLWNSICSDLPDFEIYSAHQMTQAYLTGSSEGIAVYDAYPESDSGDEKNYIHPPAVVGNVFQKYADSSSRQVDIVKSSFSYARTILSNKRKPFPVNNSNERNQWTNKQRRTASGATLILSLEALGISMRERFYPPSNLSKAGLLMSSQKWINVDNSVIKGREIKMKDANDKLICYTNGTLSDSNRERLQTALVAYFSREPAGIKLISRKATEGGTNPFTTFHFSMWSRYSTSGKDAPSDVHPYHLRAAIGTKTNTSQFFVRPSSDIQDFSKEYEELCDIFGDVLRLMVSIALAEFTEELKDVVTNVDIFPLNDSSPISPFTSFVFNINVETGAHRDDGDCGLCLILVLGHHTGGELCLYEPRIMLNLVHGDWVAFDSKSITHFNMKYSGIRCSAVIHSDKTGIAHQKDGNGWDGNNYVL</sequence>
<dbReference type="Proteomes" id="UP001176059">
    <property type="component" value="Unassembled WGS sequence"/>
</dbReference>
<evidence type="ECO:0000313" key="2">
    <source>
        <dbReference type="EMBL" id="KAJ3737245.1"/>
    </source>
</evidence>
<feature type="compositionally biased region" description="Basic and acidic residues" evidence="1">
    <location>
        <begin position="248"/>
        <end position="261"/>
    </location>
</feature>
<keyword evidence="3" id="KW-1185">Reference proteome</keyword>
<organism evidence="2 3">
    <name type="scientific">Lentinula guzmanii</name>
    <dbReference type="NCBI Taxonomy" id="2804957"/>
    <lineage>
        <taxon>Eukaryota</taxon>
        <taxon>Fungi</taxon>
        <taxon>Dikarya</taxon>
        <taxon>Basidiomycota</taxon>
        <taxon>Agaricomycotina</taxon>
        <taxon>Agaricomycetes</taxon>
        <taxon>Agaricomycetidae</taxon>
        <taxon>Agaricales</taxon>
        <taxon>Marasmiineae</taxon>
        <taxon>Omphalotaceae</taxon>
        <taxon>Lentinula</taxon>
    </lineage>
</organism>
<protein>
    <submittedName>
        <fullName evidence="2">Uncharacterized protein</fullName>
    </submittedName>
</protein>